<evidence type="ECO:0000313" key="3">
    <source>
        <dbReference type="Proteomes" id="UP001286313"/>
    </source>
</evidence>
<reference evidence="2" key="1">
    <citation type="submission" date="2023-10" db="EMBL/GenBank/DDBJ databases">
        <title>Genome assemblies of two species of porcelain crab, Petrolisthes cinctipes and Petrolisthes manimaculis (Anomura: Porcellanidae).</title>
        <authorList>
            <person name="Angst P."/>
        </authorList>
    </citation>
    <scope>NUCLEOTIDE SEQUENCE</scope>
    <source>
        <strain evidence="2">PB745_01</strain>
        <tissue evidence="2">Gill</tissue>
    </source>
</reference>
<feature type="compositionally biased region" description="Pro residues" evidence="1">
    <location>
        <begin position="164"/>
        <end position="180"/>
    </location>
</feature>
<protein>
    <submittedName>
        <fullName evidence="2">Uncharacterized protein</fullName>
    </submittedName>
</protein>
<feature type="compositionally biased region" description="Basic residues" evidence="1">
    <location>
        <begin position="61"/>
        <end position="77"/>
    </location>
</feature>
<organism evidence="2 3">
    <name type="scientific">Petrolisthes cinctipes</name>
    <name type="common">Flat porcelain crab</name>
    <dbReference type="NCBI Taxonomy" id="88211"/>
    <lineage>
        <taxon>Eukaryota</taxon>
        <taxon>Metazoa</taxon>
        <taxon>Ecdysozoa</taxon>
        <taxon>Arthropoda</taxon>
        <taxon>Crustacea</taxon>
        <taxon>Multicrustacea</taxon>
        <taxon>Malacostraca</taxon>
        <taxon>Eumalacostraca</taxon>
        <taxon>Eucarida</taxon>
        <taxon>Decapoda</taxon>
        <taxon>Pleocyemata</taxon>
        <taxon>Anomura</taxon>
        <taxon>Galatheoidea</taxon>
        <taxon>Porcellanidae</taxon>
        <taxon>Petrolisthes</taxon>
    </lineage>
</organism>
<comment type="caution">
    <text evidence="2">The sequence shown here is derived from an EMBL/GenBank/DDBJ whole genome shotgun (WGS) entry which is preliminary data.</text>
</comment>
<dbReference type="AlphaFoldDB" id="A0AAE1EVL9"/>
<feature type="region of interest" description="Disordered" evidence="1">
    <location>
        <begin position="139"/>
        <end position="189"/>
    </location>
</feature>
<sequence>MRKEVAAFTNSFLQAYTEDVSLLLHLHRDNLDSGITNRWRRQVMVTPDMAALKGGYTRFFRGQHKPKHNTKAKKRKGSSSGGGGGGGGGVDDLPVVLVEEEDGTECVASNHLSTFGFLGFVLNIVNAVINVANNINNNDNSNNDNNNNNNNNDLNINQTLTLFNPPPSHPYHTSPPPPPKAQITQSSTNTNTAMAMAGRRLQHLQQMRTSVHRNLRRLQHYNNSSRRRRKRSLMESCGGARDEHINNKNFTLKSTSDSCCEHLLGCNGDECNNDSHARRQMSPPELCGEGKCKGSTGSCGGESEGDRMVNEAVLAAAALIDMWSELVAEEDPWYMARHVCRTTAALAATSSRLAAMMGDVGVAAAAHTLVNFQGVNPDFLMEAAEVGADGGDCDLKYPTSCST</sequence>
<accession>A0AAE1EVL9</accession>
<keyword evidence="3" id="KW-1185">Reference proteome</keyword>
<proteinExistence type="predicted"/>
<feature type="region of interest" description="Disordered" evidence="1">
    <location>
        <begin position="60"/>
        <end position="93"/>
    </location>
</feature>
<name>A0AAE1EVL9_PETCI</name>
<gene>
    <name evidence="2" type="ORF">Pcinc_031877</name>
</gene>
<feature type="compositionally biased region" description="Gly residues" evidence="1">
    <location>
        <begin position="79"/>
        <end position="90"/>
    </location>
</feature>
<evidence type="ECO:0000256" key="1">
    <source>
        <dbReference type="SAM" id="MobiDB-lite"/>
    </source>
</evidence>
<dbReference type="EMBL" id="JAWQEG010004287">
    <property type="protein sequence ID" value="KAK3862246.1"/>
    <property type="molecule type" value="Genomic_DNA"/>
</dbReference>
<evidence type="ECO:0000313" key="2">
    <source>
        <dbReference type="EMBL" id="KAK3862246.1"/>
    </source>
</evidence>
<dbReference type="Proteomes" id="UP001286313">
    <property type="component" value="Unassembled WGS sequence"/>
</dbReference>
<feature type="compositionally biased region" description="Low complexity" evidence="1">
    <location>
        <begin position="139"/>
        <end position="157"/>
    </location>
</feature>